<keyword evidence="1" id="KW-0812">Transmembrane</keyword>
<evidence type="ECO:0000313" key="3">
    <source>
        <dbReference type="Proteomes" id="UP001521222"/>
    </source>
</evidence>
<reference evidence="2 3" key="1">
    <citation type="submission" date="2024-02" db="EMBL/GenBank/DDBJ databases">
        <title>De novo assembly and annotation of 12 fungi associated with fruit tree decline syndrome in Ontario, Canada.</title>
        <authorList>
            <person name="Sulman M."/>
            <person name="Ellouze W."/>
            <person name="Ilyukhin E."/>
        </authorList>
    </citation>
    <scope>NUCLEOTIDE SEQUENCE [LARGE SCALE GENOMIC DNA]</scope>
    <source>
        <strain evidence="2 3">M97-236</strain>
    </source>
</reference>
<keyword evidence="3" id="KW-1185">Reference proteome</keyword>
<name>A0ABR3QQK1_9PLEO</name>
<keyword evidence="1" id="KW-1133">Transmembrane helix</keyword>
<organism evidence="2 3">
    <name type="scientific">Nothophoma quercina</name>
    <dbReference type="NCBI Taxonomy" id="749835"/>
    <lineage>
        <taxon>Eukaryota</taxon>
        <taxon>Fungi</taxon>
        <taxon>Dikarya</taxon>
        <taxon>Ascomycota</taxon>
        <taxon>Pezizomycotina</taxon>
        <taxon>Dothideomycetes</taxon>
        <taxon>Pleosporomycetidae</taxon>
        <taxon>Pleosporales</taxon>
        <taxon>Pleosporineae</taxon>
        <taxon>Didymellaceae</taxon>
        <taxon>Nothophoma</taxon>
    </lineage>
</organism>
<accession>A0ABR3QQK1</accession>
<sequence>MDFVLAPTLDQPSRLRTYFIFMSMSAVFNLFLYFYPKASNLSLEEIDGLFIKPGKYDGESTECKYTPPVKKADMTYIEKS</sequence>
<dbReference type="EMBL" id="JAKIXB020000037">
    <property type="protein sequence ID" value="KAL1594164.1"/>
    <property type="molecule type" value="Genomic_DNA"/>
</dbReference>
<comment type="caution">
    <text evidence="2">The sequence shown here is derived from an EMBL/GenBank/DDBJ whole genome shotgun (WGS) entry which is preliminary data.</text>
</comment>
<evidence type="ECO:0000256" key="1">
    <source>
        <dbReference type="SAM" id="Phobius"/>
    </source>
</evidence>
<dbReference type="Proteomes" id="UP001521222">
    <property type="component" value="Unassembled WGS sequence"/>
</dbReference>
<proteinExistence type="predicted"/>
<protein>
    <submittedName>
        <fullName evidence="2">Uncharacterized protein</fullName>
    </submittedName>
</protein>
<keyword evidence="1" id="KW-0472">Membrane</keyword>
<gene>
    <name evidence="2" type="ORF">SLS59_008999</name>
</gene>
<evidence type="ECO:0000313" key="2">
    <source>
        <dbReference type="EMBL" id="KAL1594164.1"/>
    </source>
</evidence>
<feature type="transmembrane region" description="Helical" evidence="1">
    <location>
        <begin position="15"/>
        <end position="35"/>
    </location>
</feature>